<dbReference type="InterPro" id="IPR028904">
    <property type="entry name" value="Tox-REase-5_dom"/>
</dbReference>
<accession>A0A365R0H5</accession>
<feature type="compositionally biased region" description="Basic and acidic residues" evidence="1">
    <location>
        <begin position="48"/>
        <end position="58"/>
    </location>
</feature>
<dbReference type="Proteomes" id="UP000252458">
    <property type="component" value="Unassembled WGS sequence"/>
</dbReference>
<comment type="caution">
    <text evidence="3">The sequence shown here is derived from an EMBL/GenBank/DDBJ whole genome shotgun (WGS) entry which is preliminary data.</text>
</comment>
<sequence length="203" mass="22704">MAAPLIPLVTAAAAEAGPVLSAIGSALLGGVAVAGIGSLRGDVSKMDEQAKAKTESRTMSDSTAPCKKCPPEQTGKLVRSRHGANWPAYRYQARVTGFAFDTESCQWSDEWEWLGIDFDGFKPQECLLQEAKGNYDQFLDGSIPKSEQFFKGFRHMRDQAIKRAMRVKANPPTRLRYYFQGPLTYRRMSVWFKTMSIESEYFP</sequence>
<feature type="region of interest" description="Disordered" evidence="1">
    <location>
        <begin position="48"/>
        <end position="75"/>
    </location>
</feature>
<proteinExistence type="predicted"/>
<protein>
    <recommendedName>
        <fullName evidence="2">Tox-REase-5 domain-containing protein</fullName>
    </recommendedName>
</protein>
<evidence type="ECO:0000313" key="3">
    <source>
        <dbReference type="EMBL" id="RBB41789.1"/>
    </source>
</evidence>
<organism evidence="3 4">
    <name type="scientific">Burkholderia reimsis</name>
    <dbReference type="NCBI Taxonomy" id="2234132"/>
    <lineage>
        <taxon>Bacteria</taxon>
        <taxon>Pseudomonadati</taxon>
        <taxon>Pseudomonadota</taxon>
        <taxon>Betaproteobacteria</taxon>
        <taxon>Burkholderiales</taxon>
        <taxon>Burkholderiaceae</taxon>
        <taxon>Burkholderia</taxon>
    </lineage>
</organism>
<dbReference type="Pfam" id="PF15648">
    <property type="entry name" value="Tox-REase-5"/>
    <property type="match status" value="1"/>
</dbReference>
<name>A0A365R0H5_9BURK</name>
<reference evidence="3 4" key="1">
    <citation type="submission" date="2018-06" db="EMBL/GenBank/DDBJ databases">
        <title>Draft genome sequence of Burkholderia reimsis strain BE51 isolated from a French agricultural soil.</title>
        <authorList>
            <person name="Esmaeel Q."/>
        </authorList>
    </citation>
    <scope>NUCLEOTIDE SEQUENCE [LARGE SCALE GENOMIC DNA]</scope>
    <source>
        <strain evidence="3 4">BE51</strain>
    </source>
</reference>
<dbReference type="AlphaFoldDB" id="A0A365R0H5"/>
<gene>
    <name evidence="3" type="ORF">DPV79_05405</name>
</gene>
<dbReference type="EMBL" id="QMFZ01000003">
    <property type="protein sequence ID" value="RBB41789.1"/>
    <property type="molecule type" value="Genomic_DNA"/>
</dbReference>
<evidence type="ECO:0000256" key="1">
    <source>
        <dbReference type="SAM" id="MobiDB-lite"/>
    </source>
</evidence>
<evidence type="ECO:0000313" key="4">
    <source>
        <dbReference type="Proteomes" id="UP000252458"/>
    </source>
</evidence>
<feature type="domain" description="Tox-REase-5" evidence="2">
    <location>
        <begin position="88"/>
        <end position="180"/>
    </location>
</feature>
<keyword evidence="4" id="KW-1185">Reference proteome</keyword>
<evidence type="ECO:0000259" key="2">
    <source>
        <dbReference type="Pfam" id="PF15648"/>
    </source>
</evidence>